<reference evidence="2" key="2">
    <citation type="submission" date="2021-04" db="EMBL/GenBank/DDBJ databases">
        <authorList>
            <person name="Gilroy R."/>
        </authorList>
    </citation>
    <scope>NUCLEOTIDE SEQUENCE</scope>
    <source>
        <strain evidence="2">CHK188-5543</strain>
    </source>
</reference>
<dbReference type="InterPro" id="IPR036178">
    <property type="entry name" value="Formintransfe-cycloase-like_sf"/>
</dbReference>
<dbReference type="EMBL" id="DXES01000121">
    <property type="protein sequence ID" value="HIX65703.1"/>
    <property type="molecule type" value="Genomic_DNA"/>
</dbReference>
<protein>
    <submittedName>
        <fullName evidence="2">Cyclodeaminase/cyclohydrolase family protein</fullName>
    </submittedName>
</protein>
<sequence length="203" mass="21687">MKLDELQVRGFSELLASDAPAPGGGSTAALEGALGAALAAMVCRLTVDKKKYAEHREALLEVQRQAELLRTQLLAVMDLDTQAFLQVSEAFALPKTSEEEKVARSAAIQRGLERCTETPLEVMRLAAEALGLAVTLPGRFNENAASDLGVAALSLKTALQGAWLNVLINVGSLKDKELAARFRAEGEALLAQALPMADQLYRT</sequence>
<comment type="caution">
    <text evidence="2">The sequence shown here is derived from an EMBL/GenBank/DDBJ whole genome shotgun (WGS) entry which is preliminary data.</text>
</comment>
<accession>A0A9D1WRC6</accession>
<name>A0A9D1WRC6_9FIRM</name>
<evidence type="ECO:0000313" key="3">
    <source>
        <dbReference type="Proteomes" id="UP000886800"/>
    </source>
</evidence>
<dbReference type="SUPFAM" id="SSF101262">
    <property type="entry name" value="Methenyltetrahydrofolate cyclohydrolase-like"/>
    <property type="match status" value="1"/>
</dbReference>
<dbReference type="GO" id="GO:0003824">
    <property type="term" value="F:catalytic activity"/>
    <property type="evidence" value="ECO:0007669"/>
    <property type="project" value="InterPro"/>
</dbReference>
<gene>
    <name evidence="2" type="ORF">H9736_05580</name>
</gene>
<organism evidence="2 3">
    <name type="scientific">Candidatus Anaerotruncus excrementipullorum</name>
    <dbReference type="NCBI Taxonomy" id="2838465"/>
    <lineage>
        <taxon>Bacteria</taxon>
        <taxon>Bacillati</taxon>
        <taxon>Bacillota</taxon>
        <taxon>Clostridia</taxon>
        <taxon>Eubacteriales</taxon>
        <taxon>Oscillospiraceae</taxon>
        <taxon>Anaerotruncus</taxon>
    </lineage>
</organism>
<dbReference type="InterPro" id="IPR007044">
    <property type="entry name" value="Cyclodeamin/CycHdrlase"/>
</dbReference>
<dbReference type="Gene3D" id="1.20.120.680">
    <property type="entry name" value="Formiminotetrahydrofolate cyclodeaminase monomer, up-and-down helical bundle"/>
    <property type="match status" value="1"/>
</dbReference>
<dbReference type="AlphaFoldDB" id="A0A9D1WRC6"/>
<feature type="domain" description="Cyclodeaminase/cyclohydrolase" evidence="1">
    <location>
        <begin position="8"/>
        <end position="185"/>
    </location>
</feature>
<dbReference type="Pfam" id="PF04961">
    <property type="entry name" value="FTCD_C"/>
    <property type="match status" value="1"/>
</dbReference>
<evidence type="ECO:0000313" key="2">
    <source>
        <dbReference type="EMBL" id="HIX65703.1"/>
    </source>
</evidence>
<feature type="non-terminal residue" evidence="2">
    <location>
        <position position="203"/>
    </location>
</feature>
<reference evidence="2" key="1">
    <citation type="journal article" date="2021" name="PeerJ">
        <title>Extensive microbial diversity within the chicken gut microbiome revealed by metagenomics and culture.</title>
        <authorList>
            <person name="Gilroy R."/>
            <person name="Ravi A."/>
            <person name="Getino M."/>
            <person name="Pursley I."/>
            <person name="Horton D.L."/>
            <person name="Alikhan N.F."/>
            <person name="Baker D."/>
            <person name="Gharbi K."/>
            <person name="Hall N."/>
            <person name="Watson M."/>
            <person name="Adriaenssens E.M."/>
            <person name="Foster-Nyarko E."/>
            <person name="Jarju S."/>
            <person name="Secka A."/>
            <person name="Antonio M."/>
            <person name="Oren A."/>
            <person name="Chaudhuri R.R."/>
            <person name="La Ragione R."/>
            <person name="Hildebrand F."/>
            <person name="Pallen M.J."/>
        </authorList>
    </citation>
    <scope>NUCLEOTIDE SEQUENCE</scope>
    <source>
        <strain evidence="2">CHK188-5543</strain>
    </source>
</reference>
<evidence type="ECO:0000259" key="1">
    <source>
        <dbReference type="Pfam" id="PF04961"/>
    </source>
</evidence>
<proteinExistence type="predicted"/>
<dbReference type="Proteomes" id="UP000886800">
    <property type="component" value="Unassembled WGS sequence"/>
</dbReference>